<gene>
    <name evidence="7" type="ORF">N7472_003157</name>
</gene>
<dbReference type="InterPro" id="IPR013700">
    <property type="entry name" value="AflR"/>
</dbReference>
<evidence type="ECO:0000256" key="1">
    <source>
        <dbReference type="ARBA" id="ARBA00022723"/>
    </source>
</evidence>
<feature type="domain" description="Aflatoxin regulatory protein" evidence="6">
    <location>
        <begin position="133"/>
        <end position="231"/>
    </location>
</feature>
<dbReference type="GO" id="GO:0006355">
    <property type="term" value="P:regulation of DNA-templated transcription"/>
    <property type="evidence" value="ECO:0007669"/>
    <property type="project" value="InterPro"/>
</dbReference>
<evidence type="ECO:0000259" key="6">
    <source>
        <dbReference type="Pfam" id="PF08493"/>
    </source>
</evidence>
<evidence type="ECO:0000256" key="5">
    <source>
        <dbReference type="ARBA" id="ARBA00023242"/>
    </source>
</evidence>
<accession>A0A9W9MSQ1</accession>
<dbReference type="GO" id="GO:0046872">
    <property type="term" value="F:metal ion binding"/>
    <property type="evidence" value="ECO:0007669"/>
    <property type="project" value="UniProtKB-KW"/>
</dbReference>
<reference evidence="7" key="1">
    <citation type="submission" date="2022-11" db="EMBL/GenBank/DDBJ databases">
        <authorList>
            <person name="Petersen C."/>
        </authorList>
    </citation>
    <scope>NUCLEOTIDE SEQUENCE</scope>
    <source>
        <strain evidence="7">IBT 16849</strain>
    </source>
</reference>
<sequence>MPLENDDWQFISAHCTPYDDLLHPSIRSGDDMFDVSINDLDLDLNVDLDPGLYLDTLPAAHSMDFGAIPDLCPLSIPQMVSGGFNNHDESTLDCSPLPDLSTPPFAVPGSILTPIQTPPPPTTGASCLAQNRTPCIIAATQSLRSLHIPQTSCVSRRSADSHDSSGLQLPRMSGSVLKSNKDAGMSVCRMLQCACALRPQNQLVLAIICSRLIAWYRAMIRACFVSPSSSSGHSNSGPDEDPISLEKVVHQPVTIGDHSVDDQALGLTIQAQVTLGELRHMQRLVETLSARMRETAFSYPKGMQSFRAEAGLPGIAHDRLVEHLLKEVHEARADLMTAWETT</sequence>
<keyword evidence="1" id="KW-0479">Metal-binding</keyword>
<dbReference type="GO" id="GO:0003677">
    <property type="term" value="F:DNA binding"/>
    <property type="evidence" value="ECO:0007669"/>
    <property type="project" value="UniProtKB-KW"/>
</dbReference>
<evidence type="ECO:0000256" key="3">
    <source>
        <dbReference type="ARBA" id="ARBA00023125"/>
    </source>
</evidence>
<keyword evidence="8" id="KW-1185">Reference proteome</keyword>
<keyword evidence="5" id="KW-0539">Nucleus</keyword>
<dbReference type="EMBL" id="JAPQKP010000002">
    <property type="protein sequence ID" value="KAJ5206709.1"/>
    <property type="molecule type" value="Genomic_DNA"/>
</dbReference>
<name>A0A9W9MSQ1_9EURO</name>
<dbReference type="GO" id="GO:0005634">
    <property type="term" value="C:nucleus"/>
    <property type="evidence" value="ECO:0007669"/>
    <property type="project" value="InterPro"/>
</dbReference>
<reference evidence="7" key="2">
    <citation type="journal article" date="2023" name="IMA Fungus">
        <title>Comparative genomic study of the Penicillium genus elucidates a diverse pangenome and 15 lateral gene transfer events.</title>
        <authorList>
            <person name="Petersen C."/>
            <person name="Sorensen T."/>
            <person name="Nielsen M.R."/>
            <person name="Sondergaard T.E."/>
            <person name="Sorensen J.L."/>
            <person name="Fitzpatrick D.A."/>
            <person name="Frisvad J.C."/>
            <person name="Nielsen K.L."/>
        </authorList>
    </citation>
    <scope>NUCLEOTIDE SEQUENCE</scope>
    <source>
        <strain evidence="7">IBT 16849</strain>
    </source>
</reference>
<evidence type="ECO:0000313" key="7">
    <source>
        <dbReference type="EMBL" id="KAJ5206709.1"/>
    </source>
</evidence>
<keyword evidence="3" id="KW-0238">DNA-binding</keyword>
<evidence type="ECO:0000256" key="4">
    <source>
        <dbReference type="ARBA" id="ARBA00023163"/>
    </source>
</evidence>
<dbReference type="AlphaFoldDB" id="A0A9W9MSQ1"/>
<evidence type="ECO:0000313" key="8">
    <source>
        <dbReference type="Proteomes" id="UP001150879"/>
    </source>
</evidence>
<dbReference type="Proteomes" id="UP001150879">
    <property type="component" value="Unassembled WGS sequence"/>
</dbReference>
<dbReference type="Pfam" id="PF08493">
    <property type="entry name" value="AflR"/>
    <property type="match status" value="1"/>
</dbReference>
<keyword evidence="2" id="KW-0805">Transcription regulation</keyword>
<comment type="caution">
    <text evidence="7">The sequence shown here is derived from an EMBL/GenBank/DDBJ whole genome shotgun (WGS) entry which is preliminary data.</text>
</comment>
<dbReference type="GO" id="GO:0045122">
    <property type="term" value="P:aflatoxin biosynthetic process"/>
    <property type="evidence" value="ECO:0007669"/>
    <property type="project" value="InterPro"/>
</dbReference>
<organism evidence="7 8">
    <name type="scientific">Penicillium cf. griseofulvum</name>
    <dbReference type="NCBI Taxonomy" id="2972120"/>
    <lineage>
        <taxon>Eukaryota</taxon>
        <taxon>Fungi</taxon>
        <taxon>Dikarya</taxon>
        <taxon>Ascomycota</taxon>
        <taxon>Pezizomycotina</taxon>
        <taxon>Eurotiomycetes</taxon>
        <taxon>Eurotiomycetidae</taxon>
        <taxon>Eurotiales</taxon>
        <taxon>Aspergillaceae</taxon>
        <taxon>Penicillium</taxon>
    </lineage>
</organism>
<dbReference type="OrthoDB" id="2740448at2759"/>
<proteinExistence type="predicted"/>
<keyword evidence="4" id="KW-0804">Transcription</keyword>
<protein>
    <recommendedName>
        <fullName evidence="6">Aflatoxin regulatory protein domain-containing protein</fullName>
    </recommendedName>
</protein>
<evidence type="ECO:0000256" key="2">
    <source>
        <dbReference type="ARBA" id="ARBA00023015"/>
    </source>
</evidence>